<keyword evidence="4 5" id="KW-0269">Exonuclease</keyword>
<dbReference type="AlphaFoldDB" id="A0A656HAA3"/>
<evidence type="ECO:0000313" key="11">
    <source>
        <dbReference type="Proteomes" id="UP000005317"/>
    </source>
</evidence>
<accession>A0A656HAA3</accession>
<dbReference type="InterPro" id="IPR020579">
    <property type="entry name" value="Exonuc_VII_lsu_C"/>
</dbReference>
<evidence type="ECO:0000256" key="1">
    <source>
        <dbReference type="ARBA" id="ARBA00022490"/>
    </source>
</evidence>
<name>A0A656HAA3_THINJ</name>
<feature type="coiled-coil region" evidence="7">
    <location>
        <begin position="284"/>
        <end position="345"/>
    </location>
</feature>
<dbReference type="Proteomes" id="UP000005317">
    <property type="component" value="Unassembled WGS sequence"/>
</dbReference>
<dbReference type="CDD" id="cd04489">
    <property type="entry name" value="ExoVII_LU_OBF"/>
    <property type="match status" value="1"/>
</dbReference>
<dbReference type="EMBL" id="JH651384">
    <property type="protein sequence ID" value="EIJ32764.1"/>
    <property type="molecule type" value="Genomic_DNA"/>
</dbReference>
<dbReference type="Pfam" id="PF13742">
    <property type="entry name" value="tRNA_anti_2"/>
    <property type="match status" value="1"/>
</dbReference>
<protein>
    <recommendedName>
        <fullName evidence="5">Exodeoxyribonuclease 7 large subunit</fullName>
        <ecNumber evidence="5">3.1.11.6</ecNumber>
    </recommendedName>
    <alternativeName>
        <fullName evidence="5">Exodeoxyribonuclease VII large subunit</fullName>
        <shortName evidence="5">Exonuclease VII large subunit</shortName>
    </alternativeName>
</protein>
<evidence type="ECO:0000256" key="6">
    <source>
        <dbReference type="RuleBase" id="RU004355"/>
    </source>
</evidence>
<dbReference type="NCBIfam" id="TIGR00237">
    <property type="entry name" value="xseA"/>
    <property type="match status" value="1"/>
</dbReference>
<keyword evidence="7" id="KW-0175">Coiled coil</keyword>
<keyword evidence="3 5" id="KW-0378">Hydrolase</keyword>
<sequence length="445" mass="50382">MQTERTILSVSQLNNEVGQLLAQGFPTLWVEGEISNFVRAASGHLYFSLKDAGAQVRCAMFRNRAISLKLQPRNGLKVMVRGKVGLYEPRGEYQFIIEHMEDVGEGALQRQFEELKRKLQAQGLFATEHKLPLPPFPRCIGVITSPTGAAIRDILNVLKRRCPQIPVLIYPVLVQGDGAKEQIVKAVRQADDDKRCDVLILARGGGPIEDLWPFNEESVAQAVYACTTPIISGVGHEIDFTIADFVADVRAPTPSAAAELVSPDMLALQTHLRRLYLQLQRSQARRLQLVGEQLRRLQQRLENQRPTNRLQQKVQRLDELDMRLRTALTRRLQQQQERFANLQTRLRNQSPARQIRQQQEQLARNRQTLAVHIQQQLEKARRRLQMQAGQLHALSPLGTLERGYSIVHHAQTGQVLRNTTPLRLGETVSTTLHDGSFESIVTSIK</sequence>
<evidence type="ECO:0000259" key="8">
    <source>
        <dbReference type="Pfam" id="PF02601"/>
    </source>
</evidence>
<dbReference type="OrthoDB" id="9802795at2"/>
<reference evidence="11" key="1">
    <citation type="journal article" date="2011" name="Stand. Genomic Sci.">
        <title>Genome sequence of the filamentous, gliding Thiothrix nivea neotype strain (JP2(T)).</title>
        <authorList>
            <person name="Lapidus A."/>
            <person name="Nolan M."/>
            <person name="Lucas S."/>
            <person name="Glavina Del Rio T."/>
            <person name="Tice H."/>
            <person name="Cheng J.F."/>
            <person name="Tapia R."/>
            <person name="Han C."/>
            <person name="Goodwin L."/>
            <person name="Pitluck S."/>
            <person name="Liolios K."/>
            <person name="Pagani I."/>
            <person name="Ivanova N."/>
            <person name="Huntemann M."/>
            <person name="Mavromatis K."/>
            <person name="Mikhailova N."/>
            <person name="Pati A."/>
            <person name="Chen A."/>
            <person name="Palaniappan K."/>
            <person name="Land M."/>
            <person name="Brambilla E.M."/>
            <person name="Rohde M."/>
            <person name="Abt B."/>
            <person name="Verbarg S."/>
            <person name="Goker M."/>
            <person name="Bristow J."/>
            <person name="Eisen J.A."/>
            <person name="Markowitz V."/>
            <person name="Hugenholtz P."/>
            <person name="Kyrpides N.C."/>
            <person name="Klenk H.P."/>
            <person name="Woyke T."/>
        </authorList>
    </citation>
    <scope>NUCLEOTIDE SEQUENCE [LARGE SCALE GENOMIC DNA]</scope>
    <source>
        <strain evidence="11">ATCC 35100 / DSM 5205 / JP2</strain>
    </source>
</reference>
<gene>
    <name evidence="5" type="primary">xseA</name>
    <name evidence="10" type="ORF">Thini_0097</name>
</gene>
<keyword evidence="11" id="KW-1185">Reference proteome</keyword>
<feature type="domain" description="OB-fold nucleic acid binding" evidence="9">
    <location>
        <begin position="8"/>
        <end position="101"/>
    </location>
</feature>
<comment type="similarity">
    <text evidence="5 6">Belongs to the XseA family.</text>
</comment>
<dbReference type="PANTHER" id="PTHR30008">
    <property type="entry name" value="EXODEOXYRIBONUCLEASE 7 LARGE SUBUNIT"/>
    <property type="match status" value="1"/>
</dbReference>
<dbReference type="InterPro" id="IPR025824">
    <property type="entry name" value="OB-fold_nuc-bd_dom"/>
</dbReference>
<keyword evidence="2 5" id="KW-0540">Nuclease</keyword>
<dbReference type="EC" id="3.1.11.6" evidence="5"/>
<evidence type="ECO:0000256" key="3">
    <source>
        <dbReference type="ARBA" id="ARBA00022801"/>
    </source>
</evidence>
<dbReference type="GO" id="GO:0006308">
    <property type="term" value="P:DNA catabolic process"/>
    <property type="evidence" value="ECO:0007669"/>
    <property type="project" value="UniProtKB-UniRule"/>
</dbReference>
<evidence type="ECO:0000259" key="9">
    <source>
        <dbReference type="Pfam" id="PF13742"/>
    </source>
</evidence>
<feature type="domain" description="Exonuclease VII large subunit C-terminal" evidence="8">
    <location>
        <begin position="124"/>
        <end position="438"/>
    </location>
</feature>
<evidence type="ECO:0000313" key="10">
    <source>
        <dbReference type="EMBL" id="EIJ32764.1"/>
    </source>
</evidence>
<keyword evidence="1 5" id="KW-0963">Cytoplasm</keyword>
<comment type="function">
    <text evidence="5">Bidirectionally degrades single-stranded DNA into large acid-insoluble oligonucleotides, which are then degraded further into small acid-soluble oligonucleotides.</text>
</comment>
<comment type="catalytic activity">
    <reaction evidence="5 6">
        <text>Exonucleolytic cleavage in either 5'- to 3'- or 3'- to 5'-direction to yield nucleoside 5'-phosphates.</text>
        <dbReference type="EC" id="3.1.11.6"/>
    </reaction>
</comment>
<evidence type="ECO:0000256" key="4">
    <source>
        <dbReference type="ARBA" id="ARBA00022839"/>
    </source>
</evidence>
<evidence type="ECO:0000256" key="7">
    <source>
        <dbReference type="SAM" id="Coils"/>
    </source>
</evidence>
<dbReference type="HAMAP" id="MF_00378">
    <property type="entry name" value="Exonuc_7_L"/>
    <property type="match status" value="1"/>
</dbReference>
<dbReference type="GO" id="GO:0003676">
    <property type="term" value="F:nucleic acid binding"/>
    <property type="evidence" value="ECO:0007669"/>
    <property type="project" value="InterPro"/>
</dbReference>
<dbReference type="RefSeq" id="WP_002706667.1">
    <property type="nucleotide sequence ID" value="NZ_JH651384.1"/>
</dbReference>
<dbReference type="GO" id="GO:0005737">
    <property type="term" value="C:cytoplasm"/>
    <property type="evidence" value="ECO:0007669"/>
    <property type="project" value="UniProtKB-SubCell"/>
</dbReference>
<evidence type="ECO:0000256" key="2">
    <source>
        <dbReference type="ARBA" id="ARBA00022722"/>
    </source>
</evidence>
<dbReference type="PANTHER" id="PTHR30008:SF0">
    <property type="entry name" value="EXODEOXYRIBONUCLEASE 7 LARGE SUBUNIT"/>
    <property type="match status" value="1"/>
</dbReference>
<dbReference type="Pfam" id="PF02601">
    <property type="entry name" value="Exonuc_VII_L"/>
    <property type="match status" value="1"/>
</dbReference>
<proteinExistence type="inferred from homology"/>
<dbReference type="GO" id="GO:0009318">
    <property type="term" value="C:exodeoxyribonuclease VII complex"/>
    <property type="evidence" value="ECO:0007669"/>
    <property type="project" value="UniProtKB-UniRule"/>
</dbReference>
<organism evidence="10 11">
    <name type="scientific">Thiothrix nivea (strain ATCC 35100 / DSM 5205 / JP2)</name>
    <dbReference type="NCBI Taxonomy" id="870187"/>
    <lineage>
        <taxon>Bacteria</taxon>
        <taxon>Pseudomonadati</taxon>
        <taxon>Pseudomonadota</taxon>
        <taxon>Gammaproteobacteria</taxon>
        <taxon>Thiotrichales</taxon>
        <taxon>Thiotrichaceae</taxon>
        <taxon>Thiothrix</taxon>
    </lineage>
</organism>
<dbReference type="GO" id="GO:0008855">
    <property type="term" value="F:exodeoxyribonuclease VII activity"/>
    <property type="evidence" value="ECO:0007669"/>
    <property type="project" value="UniProtKB-UniRule"/>
</dbReference>
<dbReference type="InterPro" id="IPR003753">
    <property type="entry name" value="Exonuc_VII_L"/>
</dbReference>
<comment type="subunit">
    <text evidence="5">Heterooligomer composed of large and small subunits.</text>
</comment>
<comment type="subcellular location">
    <subcellularLocation>
        <location evidence="5 6">Cytoplasm</location>
    </subcellularLocation>
</comment>
<evidence type="ECO:0000256" key="5">
    <source>
        <dbReference type="HAMAP-Rule" id="MF_00378"/>
    </source>
</evidence>